<proteinExistence type="predicted"/>
<feature type="compositionally biased region" description="Basic and acidic residues" evidence="1">
    <location>
        <begin position="195"/>
        <end position="204"/>
    </location>
</feature>
<dbReference type="Gene3D" id="3.40.50.150">
    <property type="entry name" value="Vaccinia Virus protein VP39"/>
    <property type="match status" value="1"/>
</dbReference>
<feature type="compositionally biased region" description="Low complexity" evidence="1">
    <location>
        <begin position="564"/>
        <end position="583"/>
    </location>
</feature>
<feature type="compositionally biased region" description="Polar residues" evidence="1">
    <location>
        <begin position="609"/>
        <end position="624"/>
    </location>
</feature>
<feature type="region of interest" description="Disordered" evidence="1">
    <location>
        <begin position="1157"/>
        <end position="1190"/>
    </location>
</feature>
<gene>
    <name evidence="2" type="ORF">Micbo1qcDRAFT_49985</name>
</gene>
<dbReference type="OrthoDB" id="5382952at2759"/>
<feature type="compositionally biased region" description="Low complexity" evidence="1">
    <location>
        <begin position="231"/>
        <end position="250"/>
    </location>
</feature>
<feature type="region of interest" description="Disordered" evidence="1">
    <location>
        <begin position="609"/>
        <end position="695"/>
    </location>
</feature>
<feature type="region of interest" description="Disordered" evidence="1">
    <location>
        <begin position="858"/>
        <end position="892"/>
    </location>
</feature>
<feature type="region of interest" description="Disordered" evidence="1">
    <location>
        <begin position="757"/>
        <end position="779"/>
    </location>
</feature>
<keyword evidence="3" id="KW-1185">Reference proteome</keyword>
<feature type="compositionally biased region" description="Polar residues" evidence="1">
    <location>
        <begin position="263"/>
        <end position="275"/>
    </location>
</feature>
<dbReference type="InParanoid" id="A0A136J689"/>
<evidence type="ECO:0000256" key="1">
    <source>
        <dbReference type="SAM" id="MobiDB-lite"/>
    </source>
</evidence>
<accession>A0A136J689</accession>
<dbReference type="InterPro" id="IPR029063">
    <property type="entry name" value="SAM-dependent_MTases_sf"/>
</dbReference>
<feature type="compositionally biased region" description="Polar residues" evidence="1">
    <location>
        <begin position="177"/>
        <end position="186"/>
    </location>
</feature>
<protein>
    <recommendedName>
        <fullName evidence="4">Methyltransferase type 11 domain-containing protein</fullName>
    </recommendedName>
</protein>
<feature type="compositionally biased region" description="Polar residues" evidence="1">
    <location>
        <begin position="668"/>
        <end position="677"/>
    </location>
</feature>
<feature type="compositionally biased region" description="Low complexity" evidence="1">
    <location>
        <begin position="1"/>
        <end position="11"/>
    </location>
</feature>
<evidence type="ECO:0000313" key="2">
    <source>
        <dbReference type="EMBL" id="KXJ92633.1"/>
    </source>
</evidence>
<feature type="region of interest" description="Disordered" evidence="1">
    <location>
        <begin position="1"/>
        <end position="583"/>
    </location>
</feature>
<feature type="compositionally biased region" description="Low complexity" evidence="1">
    <location>
        <begin position="95"/>
        <end position="107"/>
    </location>
</feature>
<sequence>MASLRMRSTSRSRMDDQARYGRVGAASMESEEEADFPPSLTRLARQEAASNRLANPKGTRANPQQSRLPQLPSARRPSASSASRTPAVHDDQSWSSVTSATATSNTNGVREKELATNQARSMLRRKPTGIARVAAPVRSTSQTGTLQDSQSSSVTGSDPYTVGARGATRAKDVPEKNTFSPGSSFSDAPAGHIYPELDRYRDFEPLPQPRNGLIPDVPYPLATDLPPPTPLFSGASSQSQLSTFSASPSTRWSESPGPGPYSRDTTPTSVSSQSPGLVAPMRLPAGKLRQGSPADSRPPVTRRRAGSISKDGDAFGSDPNGLAAVREALTSSSSNSTVKNDDRQKTSTSSVDLGIRKSPQKLQKQPKTSLSPSKTMRAPAKPIAGTLSPVQVRRPSVDNTLSALPSPQQRPGMPSRPSRDGTPDLYSQFGGPMPIIHSNLSTSSVTERRRSGQLQATSLPRTSEYASSPDRLASTRPPTNKIAKAKDLEQPVPISTGQQRSTRTPSPSVPSFRSRFPIFGRKQKASTDDQQSTKADRPSRKGPAAGTGHEGYGRPGAANRRSSSGAPLPRALGAAASSSESLNSISDTFLRDRLNPVVIAGGEIVENRNNSTELPRTNLPQSRRPSVDTRKSSTASLTSRDEFRSGLAPSALPRTSTRTRRPSDSSEAESVSMNSTLAFRRSAQRVHSPDKAPVKIPKPIVTRGFASPSIDSVDTTILSDDSFNISQSSMRQGALVPADGPKKLTKKVKSPHKWNIFGRSHGSSSKETRKAAAAALPSPVKVQPSKPVAFYTMMDSSEQEDNDEPRMEDILKEAEVLKTEELMIRAAQNKASAPVHPINTEFPPELIPVRKASVDVPIPRSGVQKSSPQTLSQPADQSTPALAGQKPKTSRLPQVGRIPKVVTSRPEHTSPKSFSRPFHRLSVQAQVPRNLEKTDNVLAAGDRSPRKTLIPEAICDDATDIECSEDEDLPDSTAPAHGEFIAFSPRKNSETTTCTSTSSYINHTAITPQPTAPLGEDEIWDEYNDFMGEPPLSATSSLGTPFHLERYDSRLIRKRSAKTAESPTIKFQLSKEFCLPTDTRDSVDNGKAFTASSHYSADMTARINAAFRFGPDAPSTPFSVTEFVSGYSDRNLITQDGNSPAAATSMVDAKEVDDAPLNAENHDSSSENNATAARNSSSSGSRSSQESPLSQVNLRVGSMTVSKWLTFGQVLFSPVRDDLVNVVGSLKRHAILVIDGLGNDDWSFYAAETYPAATFFNLSPRAPIAQEPASSSFPLAPPNHHQIQFTSHLDKFPFGPDTFTSVVFRFPAAAPEAHFRNIISESRRVLKPGGYIELSVLDADLNSVGTRTRRAARRLKERVAAKHPEYNLGSTSDTMLRLLGRKGFTDIKTCRVGVPVASAVTGAQLGERPKKDERSLAEMMRDETEKGDENITKMVSKVGRWWYNRCYESSTGARSIWSDKAVLAECEQWGTSLKLMVCHARIPEGSGRHASL</sequence>
<name>A0A136J689_9PEZI</name>
<feature type="compositionally biased region" description="Polar residues" evidence="1">
    <location>
        <begin position="360"/>
        <end position="374"/>
    </location>
</feature>
<evidence type="ECO:0000313" key="3">
    <source>
        <dbReference type="Proteomes" id="UP000070501"/>
    </source>
</evidence>
<feature type="compositionally biased region" description="Low complexity" evidence="1">
    <location>
        <begin position="500"/>
        <end position="517"/>
    </location>
</feature>
<dbReference type="EMBL" id="KQ964248">
    <property type="protein sequence ID" value="KXJ92633.1"/>
    <property type="molecule type" value="Genomic_DNA"/>
</dbReference>
<dbReference type="SUPFAM" id="SSF53335">
    <property type="entry name" value="S-adenosyl-L-methionine-dependent methyltransferases"/>
    <property type="match status" value="1"/>
</dbReference>
<feature type="compositionally biased region" description="Polar residues" evidence="1">
    <location>
        <begin position="397"/>
        <end position="409"/>
    </location>
</feature>
<feature type="compositionally biased region" description="Polar residues" evidence="1">
    <location>
        <begin position="138"/>
        <end position="158"/>
    </location>
</feature>
<feature type="compositionally biased region" description="Low complexity" evidence="1">
    <location>
        <begin position="1166"/>
        <end position="1187"/>
    </location>
</feature>
<dbReference type="Proteomes" id="UP000070501">
    <property type="component" value="Unassembled WGS sequence"/>
</dbReference>
<feature type="compositionally biased region" description="Low complexity" evidence="1">
    <location>
        <begin position="72"/>
        <end position="86"/>
    </location>
</feature>
<reference evidence="3" key="1">
    <citation type="submission" date="2016-02" db="EMBL/GenBank/DDBJ databases">
        <title>Draft genome sequence of Microdochium bolleyi, a fungal endophyte of beachgrass.</title>
        <authorList>
            <consortium name="DOE Joint Genome Institute"/>
            <person name="David A.S."/>
            <person name="May G."/>
            <person name="Haridas S."/>
            <person name="Lim J."/>
            <person name="Wang M."/>
            <person name="Labutti K."/>
            <person name="Lipzen A."/>
            <person name="Barry K."/>
            <person name="Grigoriev I.V."/>
        </authorList>
    </citation>
    <scope>NUCLEOTIDE SEQUENCE [LARGE SCALE GENOMIC DNA]</scope>
    <source>
        <strain evidence="3">J235TASD1</strain>
    </source>
</reference>
<evidence type="ECO:0008006" key="4">
    <source>
        <dbReference type="Google" id="ProtNLM"/>
    </source>
</evidence>
<organism evidence="2 3">
    <name type="scientific">Microdochium bolleyi</name>
    <dbReference type="NCBI Taxonomy" id="196109"/>
    <lineage>
        <taxon>Eukaryota</taxon>
        <taxon>Fungi</taxon>
        <taxon>Dikarya</taxon>
        <taxon>Ascomycota</taxon>
        <taxon>Pezizomycotina</taxon>
        <taxon>Sordariomycetes</taxon>
        <taxon>Xylariomycetidae</taxon>
        <taxon>Xylariales</taxon>
        <taxon>Microdochiaceae</taxon>
        <taxon>Microdochium</taxon>
    </lineage>
</organism>
<dbReference type="STRING" id="196109.A0A136J689"/>
<feature type="compositionally biased region" description="Polar residues" evidence="1">
    <location>
        <begin position="863"/>
        <end position="880"/>
    </location>
</feature>
<feature type="compositionally biased region" description="Polar residues" evidence="1">
    <location>
        <begin position="329"/>
        <end position="338"/>
    </location>
</feature>
<feature type="compositionally biased region" description="Polar residues" evidence="1">
    <location>
        <begin position="452"/>
        <end position="466"/>
    </location>
</feature>